<dbReference type="AlphaFoldDB" id="U2V5E6"/>
<dbReference type="PATRIC" id="fig|1125712.3.peg.217"/>
<dbReference type="eggNOG" id="COG3619">
    <property type="taxonomic scope" value="Bacteria"/>
</dbReference>
<feature type="transmembrane region" description="Helical" evidence="1">
    <location>
        <begin position="60"/>
        <end position="76"/>
    </location>
</feature>
<dbReference type="InterPro" id="IPR010699">
    <property type="entry name" value="DUF1275"/>
</dbReference>
<evidence type="ECO:0000256" key="1">
    <source>
        <dbReference type="SAM" id="Phobius"/>
    </source>
</evidence>
<feature type="transmembrane region" description="Helical" evidence="1">
    <location>
        <begin position="171"/>
        <end position="192"/>
    </location>
</feature>
<organism evidence="2 3">
    <name type="scientific">Olsenella profusa F0195</name>
    <dbReference type="NCBI Taxonomy" id="1125712"/>
    <lineage>
        <taxon>Bacteria</taxon>
        <taxon>Bacillati</taxon>
        <taxon>Actinomycetota</taxon>
        <taxon>Coriobacteriia</taxon>
        <taxon>Coriobacteriales</taxon>
        <taxon>Atopobiaceae</taxon>
        <taxon>Olsenella</taxon>
    </lineage>
</organism>
<dbReference type="OrthoDB" id="7057004at2"/>
<proteinExistence type="predicted"/>
<dbReference type="STRING" id="1125712.HMPREF1316_2413"/>
<dbReference type="Proteomes" id="UP000016638">
    <property type="component" value="Unassembled WGS sequence"/>
</dbReference>
<evidence type="ECO:0000313" key="2">
    <source>
        <dbReference type="EMBL" id="ERL10577.1"/>
    </source>
</evidence>
<keyword evidence="1" id="KW-0812">Transmembrane</keyword>
<keyword evidence="3" id="KW-1185">Reference proteome</keyword>
<dbReference type="EMBL" id="AWEZ01000007">
    <property type="protein sequence ID" value="ERL10577.1"/>
    <property type="molecule type" value="Genomic_DNA"/>
</dbReference>
<dbReference type="InterPro" id="IPR036259">
    <property type="entry name" value="MFS_trans_sf"/>
</dbReference>
<dbReference type="SUPFAM" id="SSF103473">
    <property type="entry name" value="MFS general substrate transporter"/>
    <property type="match status" value="1"/>
</dbReference>
<accession>U2V5E6</accession>
<reference evidence="2 3" key="1">
    <citation type="submission" date="2013-08" db="EMBL/GenBank/DDBJ databases">
        <authorList>
            <person name="Durkin A.S."/>
            <person name="Haft D.R."/>
            <person name="McCorrison J."/>
            <person name="Torralba M."/>
            <person name="Gillis M."/>
            <person name="Haft D.H."/>
            <person name="Methe B."/>
            <person name="Sutton G."/>
            <person name="Nelson K.E."/>
        </authorList>
    </citation>
    <scope>NUCLEOTIDE SEQUENCE [LARGE SCALE GENOMIC DNA]</scope>
    <source>
        <strain evidence="2 3">F0195</strain>
    </source>
</reference>
<feature type="transmembrane region" description="Helical" evidence="1">
    <location>
        <begin position="198"/>
        <end position="215"/>
    </location>
</feature>
<name>U2V5E6_9ACTN</name>
<sequence length="236" mass="26229">MNRATQASESVELALFLSLSGGVMDAYSYLVRGKVFANAQTGNMLLLGVNLSQGDWGRCIHYLFPVLFFALGIVLAHNTKLIFRPRHLHWRQVALAVEIALLCIVAALPESLNLLANSLTSLACGMQVQSFRKLHGNAFATTMCIGNLRSGMQSMVTYAHTRERRHLETGLLYYFVIVSFVLGAVLGNWLIAPLGPRMILVSPVLLAVAFGIMFVDREKRGREDRKIAARRIKARR</sequence>
<evidence type="ECO:0000313" key="3">
    <source>
        <dbReference type="Proteomes" id="UP000016638"/>
    </source>
</evidence>
<keyword evidence="1" id="KW-0472">Membrane</keyword>
<feature type="transmembrane region" description="Helical" evidence="1">
    <location>
        <begin position="88"/>
        <end position="108"/>
    </location>
</feature>
<keyword evidence="1" id="KW-1133">Transmembrane helix</keyword>
<protein>
    <submittedName>
        <fullName evidence="2">PF06912 family protein</fullName>
    </submittedName>
</protein>
<dbReference type="RefSeq" id="WP_021725056.1">
    <property type="nucleotide sequence ID" value="NZ_AWEZ01000007.1"/>
</dbReference>
<dbReference type="PANTHER" id="PTHR37314:SF4">
    <property type="entry name" value="UPF0700 TRANSMEMBRANE PROTEIN YOAK"/>
    <property type="match status" value="1"/>
</dbReference>
<dbReference type="PANTHER" id="PTHR37314">
    <property type="entry name" value="SLR0142 PROTEIN"/>
    <property type="match status" value="1"/>
</dbReference>
<comment type="caution">
    <text evidence="2">The sequence shown here is derived from an EMBL/GenBank/DDBJ whole genome shotgun (WGS) entry which is preliminary data.</text>
</comment>
<dbReference type="Pfam" id="PF06912">
    <property type="entry name" value="DUF1275"/>
    <property type="match status" value="1"/>
</dbReference>
<gene>
    <name evidence="2" type="ORF">HMPREF1316_2413</name>
</gene>